<reference evidence="1" key="1">
    <citation type="submission" date="2018-02" db="EMBL/GenBank/DDBJ databases">
        <title>Rhizophora mucronata_Transcriptome.</title>
        <authorList>
            <person name="Meera S.P."/>
            <person name="Sreeshan A."/>
            <person name="Augustine A."/>
        </authorList>
    </citation>
    <scope>NUCLEOTIDE SEQUENCE</scope>
    <source>
        <tissue evidence="1">Leaf</tissue>
    </source>
</reference>
<sequence length="34" mass="3861">MHRGLKLPGVTPLLASLGRSFHSWLRDARDTERS</sequence>
<name>A0A2P2QDH0_RHIMU</name>
<protein>
    <submittedName>
        <fullName evidence="1">Uncharacterized protein</fullName>
    </submittedName>
</protein>
<dbReference type="EMBL" id="GGEC01084511">
    <property type="protein sequence ID" value="MBX64995.1"/>
    <property type="molecule type" value="Transcribed_RNA"/>
</dbReference>
<proteinExistence type="predicted"/>
<evidence type="ECO:0000313" key="1">
    <source>
        <dbReference type="EMBL" id="MBX64995.1"/>
    </source>
</evidence>
<accession>A0A2P2QDH0</accession>
<dbReference type="AlphaFoldDB" id="A0A2P2QDH0"/>
<organism evidence="1">
    <name type="scientific">Rhizophora mucronata</name>
    <name type="common">Asiatic mangrove</name>
    <dbReference type="NCBI Taxonomy" id="61149"/>
    <lineage>
        <taxon>Eukaryota</taxon>
        <taxon>Viridiplantae</taxon>
        <taxon>Streptophyta</taxon>
        <taxon>Embryophyta</taxon>
        <taxon>Tracheophyta</taxon>
        <taxon>Spermatophyta</taxon>
        <taxon>Magnoliopsida</taxon>
        <taxon>eudicotyledons</taxon>
        <taxon>Gunneridae</taxon>
        <taxon>Pentapetalae</taxon>
        <taxon>rosids</taxon>
        <taxon>fabids</taxon>
        <taxon>Malpighiales</taxon>
        <taxon>Rhizophoraceae</taxon>
        <taxon>Rhizophora</taxon>
    </lineage>
</organism>